<evidence type="ECO:0000256" key="1">
    <source>
        <dbReference type="ARBA" id="ARBA00004613"/>
    </source>
</evidence>
<dbReference type="Gene3D" id="2.60.120.200">
    <property type="match status" value="1"/>
</dbReference>
<sequence length="705" mass="74998">MKNKTRIFIALLAACGSAGAEVTVIDDFSGELSGYTATVILDANGGASNVSTWQTYEEQLEVQTTSFDGIEQWAYIRDGLTLPVGKEVRAQIDHYGNLDMGLYVGGNAPVAGVRENYITVYARNTGQVSSRGFDGTSEFGVAATGANIGYDTLFIARTDTNTYEAGYYSGTNRIVIATRTPATPNSANAVGIYADVRDGTEYLGSVDNLTIADISPGYDSDGDGLIDTFETTYFGDLNEAADGDPDGDGFSNLEEMNAGSDPTIASSVPADLDGNGTLDANEHFQPYTVDANTLHLWHFDETLPPTTDLGSDPVPLQSLEGDAYLWAPSHAGFGTGLNPNRSDTNGTGGYLSALPLADGDADNTNITLAGENGAFTFEAIVKLGFDPTTAPYSVNPMQILSGDGEETALERGFQFRILPVFNSEHGGGPVAELEFLGLNYNGTGTDVSRVKAPLPTGDDPDAAVEGRWYHVAVSYNGNPATPDNLTLYWTLLDPERTSARVLATGQLEQSLNPDLTPDFVIGNEGKSNGGASDAFLGVIDEVRISNIARDADDFLFSQVSEPNDAYDDFVSGLPTDQRGENDDPDGDGYSNLIEFAFNTDPENSAEKPAPLSTGVVMTGAALNETYSLSLDPAKSYRLVEVEVPTDLQGMSLKLEVSQDLTFSDGLMATEVGTPTGDGTSQTRRFVLTPATDDASRLFWRLSVSR</sequence>
<dbReference type="InterPro" id="IPR059100">
    <property type="entry name" value="TSP3_bac"/>
</dbReference>
<keyword evidence="4" id="KW-0106">Calcium</keyword>
<evidence type="ECO:0000313" key="6">
    <source>
        <dbReference type="EMBL" id="MBK1882524.1"/>
    </source>
</evidence>
<gene>
    <name evidence="6" type="ORF">JIN85_08860</name>
</gene>
<comment type="caution">
    <text evidence="6">The sequence shown here is derived from an EMBL/GenBank/DDBJ whole genome shotgun (WGS) entry which is preliminary data.</text>
</comment>
<organism evidence="6 7">
    <name type="scientific">Luteolibacter pohnpeiensis</name>
    <dbReference type="NCBI Taxonomy" id="454153"/>
    <lineage>
        <taxon>Bacteria</taxon>
        <taxon>Pseudomonadati</taxon>
        <taxon>Verrucomicrobiota</taxon>
        <taxon>Verrucomicrobiia</taxon>
        <taxon>Verrucomicrobiales</taxon>
        <taxon>Verrucomicrobiaceae</taxon>
        <taxon>Luteolibacter</taxon>
    </lineage>
</organism>
<dbReference type="Pfam" id="PF13385">
    <property type="entry name" value="Laminin_G_3"/>
    <property type="match status" value="1"/>
</dbReference>
<name>A0A934S7A1_9BACT</name>
<evidence type="ECO:0008006" key="8">
    <source>
        <dbReference type="Google" id="ProtNLM"/>
    </source>
</evidence>
<reference evidence="6" key="1">
    <citation type="submission" date="2021-01" db="EMBL/GenBank/DDBJ databases">
        <title>Modified the classification status of verrucomicrobia.</title>
        <authorList>
            <person name="Feng X."/>
        </authorList>
    </citation>
    <scope>NUCLEOTIDE SEQUENCE</scope>
    <source>
        <strain evidence="6">KCTC 22041</strain>
    </source>
</reference>
<dbReference type="Pfam" id="PF18884">
    <property type="entry name" value="TSP3_bac"/>
    <property type="match status" value="2"/>
</dbReference>
<evidence type="ECO:0000256" key="4">
    <source>
        <dbReference type="ARBA" id="ARBA00022837"/>
    </source>
</evidence>
<dbReference type="AlphaFoldDB" id="A0A934S7A1"/>
<dbReference type="RefSeq" id="WP_200269747.1">
    <property type="nucleotide sequence ID" value="NZ_JAENIJ010000011.1"/>
</dbReference>
<keyword evidence="3 5" id="KW-0732">Signal</keyword>
<evidence type="ECO:0000313" key="7">
    <source>
        <dbReference type="Proteomes" id="UP000603141"/>
    </source>
</evidence>
<feature type="signal peptide" evidence="5">
    <location>
        <begin position="1"/>
        <end position="20"/>
    </location>
</feature>
<dbReference type="EMBL" id="JAENIJ010000011">
    <property type="protein sequence ID" value="MBK1882524.1"/>
    <property type="molecule type" value="Genomic_DNA"/>
</dbReference>
<feature type="chain" id="PRO_5036943866" description="LamG-like jellyroll fold domain-containing protein" evidence="5">
    <location>
        <begin position="21"/>
        <end position="705"/>
    </location>
</feature>
<protein>
    <recommendedName>
        <fullName evidence="8">LamG-like jellyroll fold domain-containing protein</fullName>
    </recommendedName>
</protein>
<comment type="subcellular location">
    <subcellularLocation>
        <location evidence="1">Secreted</location>
    </subcellularLocation>
</comment>
<evidence type="ECO:0000256" key="2">
    <source>
        <dbReference type="ARBA" id="ARBA00022525"/>
    </source>
</evidence>
<proteinExistence type="predicted"/>
<accession>A0A934S7A1</accession>
<dbReference type="SUPFAM" id="SSF49899">
    <property type="entry name" value="Concanavalin A-like lectins/glucanases"/>
    <property type="match status" value="1"/>
</dbReference>
<evidence type="ECO:0000256" key="5">
    <source>
        <dbReference type="SAM" id="SignalP"/>
    </source>
</evidence>
<dbReference type="InterPro" id="IPR013320">
    <property type="entry name" value="ConA-like_dom_sf"/>
</dbReference>
<evidence type="ECO:0000256" key="3">
    <source>
        <dbReference type="ARBA" id="ARBA00022729"/>
    </source>
</evidence>
<keyword evidence="7" id="KW-1185">Reference proteome</keyword>
<keyword evidence="2" id="KW-0964">Secreted</keyword>
<dbReference type="Proteomes" id="UP000603141">
    <property type="component" value="Unassembled WGS sequence"/>
</dbReference>